<dbReference type="EMBL" id="JANAFB010000034">
    <property type="protein sequence ID" value="MCP3426711.1"/>
    <property type="molecule type" value="Genomic_DNA"/>
</dbReference>
<organism evidence="5 6">
    <name type="scientific">Rothia santali</name>
    <dbReference type="NCBI Taxonomy" id="2949643"/>
    <lineage>
        <taxon>Bacteria</taxon>
        <taxon>Bacillati</taxon>
        <taxon>Actinomycetota</taxon>
        <taxon>Actinomycetes</taxon>
        <taxon>Micrococcales</taxon>
        <taxon>Micrococcaceae</taxon>
        <taxon>Rothia</taxon>
    </lineage>
</organism>
<evidence type="ECO:0000256" key="1">
    <source>
        <dbReference type="ARBA" id="ARBA00001709"/>
    </source>
</evidence>
<reference evidence="5" key="1">
    <citation type="submission" date="2022-06" db="EMBL/GenBank/DDBJ databases">
        <title>Rothia sp. isolated from sandalwood seedling.</title>
        <authorList>
            <person name="Tuikhar N."/>
            <person name="Kirdat K."/>
            <person name="Thorat V."/>
            <person name="Swetha P."/>
            <person name="Padma S."/>
            <person name="Sundararaj R."/>
            <person name="Yadav A."/>
        </authorList>
    </citation>
    <scope>NUCLEOTIDE SEQUENCE</scope>
    <source>
        <strain evidence="5">AR01</strain>
    </source>
</reference>
<evidence type="ECO:0000313" key="5">
    <source>
        <dbReference type="EMBL" id="MCP3426711.1"/>
    </source>
</evidence>
<dbReference type="GO" id="GO:0003860">
    <property type="term" value="F:3-hydroxyisobutyryl-CoA hydrolase activity"/>
    <property type="evidence" value="ECO:0007669"/>
    <property type="project" value="UniProtKB-EC"/>
</dbReference>
<dbReference type="PANTHER" id="PTHR43176:SF3">
    <property type="entry name" value="3-HYDROXYISOBUTYRYL-COA HYDROLASE, MITOCHONDRIAL"/>
    <property type="match status" value="1"/>
</dbReference>
<sequence length="365" mass="39126">MTDARREPPVLTETRGSLGLITLNRPRAVNALTIEMIDLMMDALDSFEADPRVRVVAVVGAGERGLCAGGDVVALHRAATSGNEAECLEFFRKEYTLDHRISRYPKPYVALMNGLVLGGGIGLSVAGSHRVVTESTRTGMPETGIGFSPDVGGLKYLSEAPGRTGEHLAITGLHIDGADAVYIGLADHYVPDAARLELLAALEDLPGEGDAYAAVARLIARYEREAPESRLAAAQLWIEEAYAADAVEQVRDNLAVLAEREPDDDAVAAALAALERNSPTGIKTAWEGIGRARGLSLAQTLEQDFRTSGNAVFAHDMTEGIRAQVVDKDRSPAWDPPSLEEVEQDRVLAFFGPVPGHEDLRLPEG</sequence>
<dbReference type="AlphaFoldDB" id="A0A9X2HC89"/>
<protein>
    <recommendedName>
        <fullName evidence="2">3-hydroxyisobutyryl-CoA hydrolase</fullName>
        <ecNumber evidence="2">3.1.2.4</ecNumber>
    </recommendedName>
</protein>
<dbReference type="InterPro" id="IPR032259">
    <property type="entry name" value="HIBYL-CoA-H"/>
</dbReference>
<dbReference type="GO" id="GO:0006574">
    <property type="term" value="P:L-valine catabolic process"/>
    <property type="evidence" value="ECO:0007669"/>
    <property type="project" value="TreeGrafter"/>
</dbReference>
<comment type="caution">
    <text evidence="5">The sequence shown here is derived from an EMBL/GenBank/DDBJ whole genome shotgun (WGS) entry which is preliminary data.</text>
</comment>
<feature type="domain" description="Enoyl-CoA hydratase/isomerase" evidence="4">
    <location>
        <begin position="19"/>
        <end position="351"/>
    </location>
</feature>
<evidence type="ECO:0000256" key="3">
    <source>
        <dbReference type="ARBA" id="ARBA00022801"/>
    </source>
</evidence>
<dbReference type="InterPro" id="IPR045004">
    <property type="entry name" value="ECH_dom"/>
</dbReference>
<proteinExistence type="predicted"/>
<dbReference type="InterPro" id="IPR029045">
    <property type="entry name" value="ClpP/crotonase-like_dom_sf"/>
</dbReference>
<dbReference type="RefSeq" id="WP_254167743.1">
    <property type="nucleotide sequence ID" value="NZ_JANAFB010000034.1"/>
</dbReference>
<evidence type="ECO:0000259" key="4">
    <source>
        <dbReference type="Pfam" id="PF16113"/>
    </source>
</evidence>
<dbReference type="Pfam" id="PF16113">
    <property type="entry name" value="ECH_2"/>
    <property type="match status" value="1"/>
</dbReference>
<keyword evidence="6" id="KW-1185">Reference proteome</keyword>
<dbReference type="CDD" id="cd06558">
    <property type="entry name" value="crotonase-like"/>
    <property type="match status" value="1"/>
</dbReference>
<evidence type="ECO:0000256" key="2">
    <source>
        <dbReference type="ARBA" id="ARBA00011915"/>
    </source>
</evidence>
<keyword evidence="3 5" id="KW-0378">Hydrolase</keyword>
<dbReference type="Gene3D" id="3.90.226.10">
    <property type="entry name" value="2-enoyl-CoA Hydratase, Chain A, domain 1"/>
    <property type="match status" value="1"/>
</dbReference>
<dbReference type="GO" id="GO:0005829">
    <property type="term" value="C:cytosol"/>
    <property type="evidence" value="ECO:0007669"/>
    <property type="project" value="TreeGrafter"/>
</dbReference>
<evidence type="ECO:0000313" key="6">
    <source>
        <dbReference type="Proteomes" id="UP001139502"/>
    </source>
</evidence>
<comment type="catalytic activity">
    <reaction evidence="1">
        <text>3-hydroxy-2-methylpropanoyl-CoA + H2O = 3-hydroxy-2-methylpropanoate + CoA + H(+)</text>
        <dbReference type="Rhea" id="RHEA:20888"/>
        <dbReference type="ChEBI" id="CHEBI:11805"/>
        <dbReference type="ChEBI" id="CHEBI:15377"/>
        <dbReference type="ChEBI" id="CHEBI:15378"/>
        <dbReference type="ChEBI" id="CHEBI:57287"/>
        <dbReference type="ChEBI" id="CHEBI:57340"/>
        <dbReference type="EC" id="3.1.2.4"/>
    </reaction>
</comment>
<accession>A0A9X2HC89</accession>
<gene>
    <name evidence="5" type="ORF">NBM05_12035</name>
</gene>
<dbReference type="PANTHER" id="PTHR43176">
    <property type="entry name" value="3-HYDROXYISOBUTYRYL-COA HYDROLASE-RELATED"/>
    <property type="match status" value="1"/>
</dbReference>
<dbReference type="EC" id="3.1.2.4" evidence="2"/>
<dbReference type="SUPFAM" id="SSF52096">
    <property type="entry name" value="ClpP/crotonase"/>
    <property type="match status" value="1"/>
</dbReference>
<dbReference type="NCBIfam" id="NF004127">
    <property type="entry name" value="PRK05617.1"/>
    <property type="match status" value="1"/>
</dbReference>
<name>A0A9X2HC89_9MICC</name>
<dbReference type="Proteomes" id="UP001139502">
    <property type="component" value="Unassembled WGS sequence"/>
</dbReference>